<accession>A0ABV5F8Y5</accession>
<dbReference type="InterPro" id="IPR027417">
    <property type="entry name" value="P-loop_NTPase"/>
</dbReference>
<comment type="caution">
    <text evidence="2">The sequence shown here is derived from an EMBL/GenBank/DDBJ whole genome shotgun (WGS) entry which is preliminary data.</text>
</comment>
<reference evidence="2 3" key="1">
    <citation type="submission" date="2024-09" db="EMBL/GenBank/DDBJ databases">
        <authorList>
            <person name="Sun Q."/>
            <person name="Mori K."/>
        </authorList>
    </citation>
    <scope>NUCLEOTIDE SEQUENCE [LARGE SCALE GENOMIC DNA]</scope>
    <source>
        <strain evidence="2 3">CECT 8622</strain>
    </source>
</reference>
<keyword evidence="2" id="KW-0547">Nucleotide-binding</keyword>
<dbReference type="EC" id="3.6.4.-" evidence="2"/>
<dbReference type="InterPro" id="IPR050742">
    <property type="entry name" value="Helicase_Restrict-Modif_Enz"/>
</dbReference>
<name>A0ABV5F8Y5_9FLAO</name>
<keyword evidence="2" id="KW-0378">Hydrolase</keyword>
<feature type="domain" description="Helicase ATP-binding" evidence="1">
    <location>
        <begin position="136"/>
        <end position="312"/>
    </location>
</feature>
<sequence length="1084" mass="124827">MKIILPDLVTTRKVGSRTKKNIIKHLVSAGEELNVTPIRQSKSSFEFKDSFGNIYYATEDKKGIPVKFEYVVLYEKIKPNGFRITSWLKHPLLRRYKPSEIVESWKGEFRFKKENILKGLLGLRTPQIGAIHTLLGHLTNAKEIATIVLPTGTGKTETMLSLLAANPCNKLLVTVPSDSLRTQLANKFFDFGLLKVKDKEGNCILGEKAQNPIIGILNTGFKTEREAREFFDECNVIISTMNLVSRASPSEIEIMAEIFSHLFVDEAHHSKAGNWGKFIRSFDKGKVIQFTATPYRNDGKMLDGRIIYNFTLQEAQEQGYFKEIDFLPIREYDKKLADVKIAETAVKKLREDISDDKDHILMARCENHPRADEVFEIYKQYQDLKPVLIHSDIKNKKQVKESITKGKHRIIVCVDMLGEGFDLPELKIAAFHDIRKSLPITLQFAGRFTRTSRDSKLGKASFVANLHQPNIDDEIGLLYVKQSNWNTILPTLSLKATQEQIDLQDFLSGFNRIDESHIPFQEIRPAFSAVAYQNKTQEWYPTNFKEGIKGYENYDHKYYSVNSSEQTLVVFLGNKKKVDWGNFKDVYDIVWNIFIVYWEQKNNILFIHSSEKGSEFKELAKAIVGKDATLIKDENVFRSFYKVERVKLYNVGLRKGLGRNITFQSYYGKGVQEALSLAEEKSGISNNVFGVGFEEGEITSIGCSRKGRIWSYSRGTINEFINWCDSISEKLSNKEIDPNKILLENSIKPTRVSSRPNLYPLTVDWHPTVYKETEDSYIFRSNGKDYDLSNSELNIKNPDFNSLLEFTFDTDDFKVSFTLELSKIGQGEQTQFDYKITRKTTKVVNVIKGATTKTLEEFLNENPPLIWFADGSYLQGNDFVNFNEEILLYPKERIEAFEWKNVDLSQESERFANIRKTSIQYCFFEHLLTKEYSILFNDDDSGEIADIIAINDFEQMIEIELYHLKYALEGKVSGQIKNFYEVCGQAQKSLIWKYKEGAEFINHLIRREWKKRKVNQTRLRKGTIDDLEYLLGAVKMTKQVKFKIYIVQPGVSKETITDDILQLLGVTANHIKKQGNIELNIITS</sequence>
<dbReference type="SUPFAM" id="SSF52540">
    <property type="entry name" value="P-loop containing nucleoside triphosphate hydrolases"/>
    <property type="match status" value="1"/>
</dbReference>
<evidence type="ECO:0000313" key="3">
    <source>
        <dbReference type="Proteomes" id="UP001589585"/>
    </source>
</evidence>
<dbReference type="PANTHER" id="PTHR47396:SF1">
    <property type="entry name" value="ATP-DEPENDENT HELICASE IRC3-RELATED"/>
    <property type="match status" value="1"/>
</dbReference>
<dbReference type="RefSeq" id="WP_379860098.1">
    <property type="nucleotide sequence ID" value="NZ_JBHMFC010000010.1"/>
</dbReference>
<gene>
    <name evidence="2" type="ORF">ACFFU9_04050</name>
</gene>
<evidence type="ECO:0000313" key="2">
    <source>
        <dbReference type="EMBL" id="MFB9055907.1"/>
    </source>
</evidence>
<dbReference type="CDD" id="cd17926">
    <property type="entry name" value="DEXHc_RE"/>
    <property type="match status" value="1"/>
</dbReference>
<dbReference type="SMART" id="SM00487">
    <property type="entry name" value="DEXDc"/>
    <property type="match status" value="1"/>
</dbReference>
<proteinExistence type="predicted"/>
<dbReference type="Proteomes" id="UP001589585">
    <property type="component" value="Unassembled WGS sequence"/>
</dbReference>
<dbReference type="Gene3D" id="3.40.50.300">
    <property type="entry name" value="P-loop containing nucleotide triphosphate hydrolases"/>
    <property type="match status" value="2"/>
</dbReference>
<dbReference type="Pfam" id="PF00271">
    <property type="entry name" value="Helicase_C"/>
    <property type="match status" value="1"/>
</dbReference>
<protein>
    <submittedName>
        <fullName evidence="2">DEAD/DEAH box helicase</fullName>
        <ecNumber evidence="2">3.6.4.-</ecNumber>
    </submittedName>
</protein>
<dbReference type="PROSITE" id="PS51192">
    <property type="entry name" value="HELICASE_ATP_BIND_1"/>
    <property type="match status" value="1"/>
</dbReference>
<dbReference type="GO" id="GO:0004386">
    <property type="term" value="F:helicase activity"/>
    <property type="evidence" value="ECO:0007669"/>
    <property type="project" value="UniProtKB-KW"/>
</dbReference>
<dbReference type="InterPro" id="IPR001650">
    <property type="entry name" value="Helicase_C-like"/>
</dbReference>
<dbReference type="InterPro" id="IPR014001">
    <property type="entry name" value="Helicase_ATP-bd"/>
</dbReference>
<dbReference type="SMART" id="SM00490">
    <property type="entry name" value="HELICc"/>
    <property type="match status" value="1"/>
</dbReference>
<dbReference type="InterPro" id="IPR006935">
    <property type="entry name" value="Helicase/UvrB_N"/>
</dbReference>
<dbReference type="GO" id="GO:0016787">
    <property type="term" value="F:hydrolase activity"/>
    <property type="evidence" value="ECO:0007669"/>
    <property type="project" value="UniProtKB-KW"/>
</dbReference>
<dbReference type="Pfam" id="PF04851">
    <property type="entry name" value="ResIII"/>
    <property type="match status" value="1"/>
</dbReference>
<dbReference type="PANTHER" id="PTHR47396">
    <property type="entry name" value="TYPE I RESTRICTION ENZYME ECOKI R PROTEIN"/>
    <property type="match status" value="1"/>
</dbReference>
<dbReference type="EMBL" id="JBHMFC010000010">
    <property type="protein sequence ID" value="MFB9055907.1"/>
    <property type="molecule type" value="Genomic_DNA"/>
</dbReference>
<keyword evidence="2" id="KW-0347">Helicase</keyword>
<evidence type="ECO:0000259" key="1">
    <source>
        <dbReference type="PROSITE" id="PS51192"/>
    </source>
</evidence>
<keyword evidence="3" id="KW-1185">Reference proteome</keyword>
<organism evidence="2 3">
    <name type="scientific">Mariniflexile ostreae</name>
    <dbReference type="NCBI Taxonomy" id="1520892"/>
    <lineage>
        <taxon>Bacteria</taxon>
        <taxon>Pseudomonadati</taxon>
        <taxon>Bacteroidota</taxon>
        <taxon>Flavobacteriia</taxon>
        <taxon>Flavobacteriales</taxon>
        <taxon>Flavobacteriaceae</taxon>
        <taxon>Mariniflexile</taxon>
    </lineage>
</organism>
<keyword evidence="2" id="KW-0067">ATP-binding</keyword>